<dbReference type="CDD" id="cd18809">
    <property type="entry name" value="SF1_C_RecD"/>
    <property type="match status" value="1"/>
</dbReference>
<dbReference type="EMBL" id="AMZQ01000007">
    <property type="protein sequence ID" value="EKU11450.1"/>
    <property type="molecule type" value="Genomic_DNA"/>
</dbReference>
<evidence type="ECO:0000313" key="3">
    <source>
        <dbReference type="Proteomes" id="UP000011939"/>
    </source>
</evidence>
<evidence type="ECO:0000313" key="2">
    <source>
        <dbReference type="EMBL" id="EKU11450.1"/>
    </source>
</evidence>
<dbReference type="Gene3D" id="2.30.30.940">
    <property type="match status" value="1"/>
</dbReference>
<evidence type="ECO:0000259" key="1">
    <source>
        <dbReference type="Pfam" id="PF13538"/>
    </source>
</evidence>
<dbReference type="Pfam" id="PF13538">
    <property type="entry name" value="UvrD_C_2"/>
    <property type="match status" value="1"/>
</dbReference>
<dbReference type="STRING" id="1244083.CSUNSWCD_2076"/>
<dbReference type="InterPro" id="IPR027785">
    <property type="entry name" value="UvrD-like_helicase_C"/>
</dbReference>
<organism evidence="2 3">
    <name type="scientific">Campylobacter showae CSUNSWCD</name>
    <dbReference type="NCBI Taxonomy" id="1244083"/>
    <lineage>
        <taxon>Bacteria</taxon>
        <taxon>Pseudomonadati</taxon>
        <taxon>Campylobacterota</taxon>
        <taxon>Epsilonproteobacteria</taxon>
        <taxon>Campylobacterales</taxon>
        <taxon>Campylobacteraceae</taxon>
        <taxon>Campylobacter</taxon>
    </lineage>
</organism>
<protein>
    <submittedName>
        <fullName evidence="2">RecD-like DNA helicase YrrC</fullName>
    </submittedName>
</protein>
<dbReference type="Proteomes" id="UP000011939">
    <property type="component" value="Unassembled WGS sequence"/>
</dbReference>
<dbReference type="Gene3D" id="3.40.50.300">
    <property type="entry name" value="P-loop containing nucleotide triphosphate hydrolases"/>
    <property type="match status" value="1"/>
</dbReference>
<name>M5IKB0_9BACT</name>
<dbReference type="GO" id="GO:0004386">
    <property type="term" value="F:helicase activity"/>
    <property type="evidence" value="ECO:0007669"/>
    <property type="project" value="UniProtKB-KW"/>
</dbReference>
<proteinExistence type="predicted"/>
<dbReference type="PATRIC" id="fig|1244083.3.peg.1318"/>
<keyword evidence="2" id="KW-0547">Nucleotide-binding</keyword>
<dbReference type="AlphaFoldDB" id="M5IKB0"/>
<keyword evidence="2" id="KW-0347">Helicase</keyword>
<keyword evidence="2" id="KW-0067">ATP-binding</keyword>
<gene>
    <name evidence="2" type="ORF">CSUNSWCD_2076</name>
</gene>
<dbReference type="eggNOG" id="COG0507">
    <property type="taxonomic scope" value="Bacteria"/>
</dbReference>
<reference evidence="2 3" key="1">
    <citation type="journal article" date="2013" name="Genome Announc.">
        <title>Genome Sequence of Campylobacter showae UNSWCD, Isolated from a Patient with Crohn's Disease.</title>
        <authorList>
            <person name="Tay A.P."/>
            <person name="Kaakoush N.O."/>
            <person name="Deshpande N.P."/>
            <person name="Chen Z."/>
            <person name="Mitchell H."/>
            <person name="Wilkins M.R."/>
        </authorList>
    </citation>
    <scope>NUCLEOTIDE SEQUENCE [LARGE SCALE GENOMIC DNA]</scope>
    <source>
        <strain evidence="2 3">CSUNSWCD</strain>
    </source>
</reference>
<sequence>MRLFYVLITMDYMVNNLNTILQENNKAKAVEWGLHRYKIGDPILFNEVERFKPLIYNNMKGKIINIEPEEKQIWFSIELEKSITGLDAQKYDFELLENSDKSVIKFYVNQYGTADEEGNPENNDEETIVPFHVAYAISIHKAQGLEYKTVKVVISSEVDEMITHNIFYTAITRAKENLQIYWSPEVEKKILESFKKRNSNKDIDFLQKLKK</sequence>
<dbReference type="InterPro" id="IPR027417">
    <property type="entry name" value="P-loop_NTPase"/>
</dbReference>
<accession>M5IKB0</accession>
<keyword evidence="2" id="KW-0378">Hydrolase</keyword>
<comment type="caution">
    <text evidence="2">The sequence shown here is derived from an EMBL/GenBank/DDBJ whole genome shotgun (WGS) entry which is preliminary data.</text>
</comment>
<dbReference type="SUPFAM" id="SSF52540">
    <property type="entry name" value="P-loop containing nucleoside triphosphate hydrolases"/>
    <property type="match status" value="1"/>
</dbReference>
<feature type="domain" description="UvrD-like helicase C-terminal" evidence="1">
    <location>
        <begin position="134"/>
        <end position="178"/>
    </location>
</feature>